<name>A0A510L586_9FUSO</name>
<dbReference type="KEGG" id="lhg:JMUB5056_0743"/>
<evidence type="ECO:0000256" key="1">
    <source>
        <dbReference type="SAM" id="Phobius"/>
    </source>
</evidence>
<organism evidence="2 3">
    <name type="scientific">Leptotrichia hongkongensis</name>
    <dbReference type="NCBI Taxonomy" id="554406"/>
    <lineage>
        <taxon>Bacteria</taxon>
        <taxon>Fusobacteriati</taxon>
        <taxon>Fusobacteriota</taxon>
        <taxon>Fusobacteriia</taxon>
        <taxon>Fusobacteriales</taxon>
        <taxon>Leptotrichiaceae</taxon>
        <taxon>Leptotrichia</taxon>
    </lineage>
</organism>
<proteinExistence type="predicted"/>
<dbReference type="AlphaFoldDB" id="A0A510L586"/>
<evidence type="ECO:0000313" key="3">
    <source>
        <dbReference type="Proteomes" id="UP000321561"/>
    </source>
</evidence>
<protein>
    <submittedName>
        <fullName evidence="2">Uncharacterized protein</fullName>
    </submittedName>
</protein>
<dbReference type="RefSeq" id="WP_006803660.1">
    <property type="nucleotide sequence ID" value="NZ_AP019846.1"/>
</dbReference>
<dbReference type="EMBL" id="AP019846">
    <property type="protein sequence ID" value="BBM59160.1"/>
    <property type="molecule type" value="Genomic_DNA"/>
</dbReference>
<sequence>MDTDYTILVILTYIMIIIGGVAGIGLIVAFFRKLGKIESKDKLEEEKLDD</sequence>
<keyword evidence="1" id="KW-0472">Membrane</keyword>
<keyword evidence="1" id="KW-1133">Transmembrane helix</keyword>
<dbReference type="Proteomes" id="UP000321561">
    <property type="component" value="Chromosome"/>
</dbReference>
<keyword evidence="1" id="KW-0812">Transmembrane</keyword>
<evidence type="ECO:0000313" key="2">
    <source>
        <dbReference type="EMBL" id="BBM59160.1"/>
    </source>
</evidence>
<feature type="transmembrane region" description="Helical" evidence="1">
    <location>
        <begin position="6"/>
        <end position="31"/>
    </location>
</feature>
<reference evidence="2 3" key="1">
    <citation type="submission" date="2019-07" db="EMBL/GenBank/DDBJ databases">
        <title>Complete Genome Sequence of Leptotrichia hongkongensis Strain JMUB5056.</title>
        <authorList>
            <person name="Watanabe S."/>
            <person name="Cui L."/>
        </authorList>
    </citation>
    <scope>NUCLEOTIDE SEQUENCE [LARGE SCALE GENOMIC DNA]</scope>
    <source>
        <strain evidence="2 3">JMUB5056</strain>
    </source>
</reference>
<gene>
    <name evidence="2" type="ORF">JMUB5056_0743</name>
</gene>
<accession>A0A510L586</accession>